<proteinExistence type="predicted"/>
<name>A0A1S8T6Y4_9CLOT</name>
<sequence length="137" mass="16028">MPLMVGLGYSNKEFIDTFNDTNITSFMDDDIGAIRDVHRFIINGYGWFKGDVFTEWLENVIKKKTGNKNSTFMENQDITHLTGDDFERTIYIDSLEVSETNFKIDYDTKMKLMGSGRTCTIEYFNKYDNEMIKNYSN</sequence>
<dbReference type="AlphaFoldDB" id="A0A1S8T6Y4"/>
<dbReference type="STRING" id="29367.CLPUN_45390"/>
<dbReference type="EMBL" id="LZZM01000215">
    <property type="protein sequence ID" value="OOM73516.1"/>
    <property type="molecule type" value="Genomic_DNA"/>
</dbReference>
<evidence type="ECO:0000313" key="1">
    <source>
        <dbReference type="EMBL" id="OOM73516.1"/>
    </source>
</evidence>
<organism evidence="1 2">
    <name type="scientific">Clostridium puniceum</name>
    <dbReference type="NCBI Taxonomy" id="29367"/>
    <lineage>
        <taxon>Bacteria</taxon>
        <taxon>Bacillati</taxon>
        <taxon>Bacillota</taxon>
        <taxon>Clostridia</taxon>
        <taxon>Eubacteriales</taxon>
        <taxon>Clostridiaceae</taxon>
        <taxon>Clostridium</taxon>
    </lineage>
</organism>
<comment type="caution">
    <text evidence="1">The sequence shown here is derived from an EMBL/GenBank/DDBJ whole genome shotgun (WGS) entry which is preliminary data.</text>
</comment>
<keyword evidence="2" id="KW-1185">Reference proteome</keyword>
<dbReference type="Proteomes" id="UP000190890">
    <property type="component" value="Unassembled WGS sequence"/>
</dbReference>
<gene>
    <name evidence="1" type="ORF">CLPUN_45390</name>
</gene>
<accession>A0A1S8T6Y4</accession>
<protein>
    <submittedName>
        <fullName evidence="1">Uncharacterized protein</fullName>
    </submittedName>
</protein>
<evidence type="ECO:0000313" key="2">
    <source>
        <dbReference type="Proteomes" id="UP000190890"/>
    </source>
</evidence>
<reference evidence="1 2" key="1">
    <citation type="submission" date="2016-05" db="EMBL/GenBank/DDBJ databases">
        <title>Microbial solvent formation.</title>
        <authorList>
            <person name="Poehlein A."/>
            <person name="Montoya Solano J.D."/>
            <person name="Flitsch S."/>
            <person name="Krabben P."/>
            <person name="Duerre P."/>
            <person name="Daniel R."/>
        </authorList>
    </citation>
    <scope>NUCLEOTIDE SEQUENCE [LARGE SCALE GENOMIC DNA]</scope>
    <source>
        <strain evidence="1 2">DSM 2619</strain>
    </source>
</reference>